<dbReference type="Pfam" id="PF09597">
    <property type="entry name" value="SAM_Ribosomal_mS41"/>
    <property type="match status" value="1"/>
</dbReference>
<accession>A0A151ZBP4</accession>
<dbReference type="OrthoDB" id="18595at2759"/>
<gene>
    <name evidence="7" type="ORF">DLAC_08250</name>
</gene>
<proteinExistence type="inferred from homology"/>
<dbReference type="GO" id="GO:0005739">
    <property type="term" value="C:mitochondrion"/>
    <property type="evidence" value="ECO:0007669"/>
    <property type="project" value="UniProtKB-SubCell"/>
</dbReference>
<dbReference type="SMART" id="SM01238">
    <property type="entry name" value="IGR"/>
    <property type="match status" value="1"/>
</dbReference>
<feature type="domain" description="Small ribosomal subunit protein mS41 SAM" evidence="6">
    <location>
        <begin position="160"/>
        <end position="215"/>
    </location>
</feature>
<evidence type="ECO:0000259" key="6">
    <source>
        <dbReference type="SMART" id="SM01238"/>
    </source>
</evidence>
<feature type="coiled-coil region" evidence="5">
    <location>
        <begin position="57"/>
        <end position="84"/>
    </location>
</feature>
<evidence type="ECO:0000313" key="8">
    <source>
        <dbReference type="Proteomes" id="UP000076078"/>
    </source>
</evidence>
<dbReference type="InterPro" id="IPR019083">
    <property type="entry name" value="SAM_Ribosomal_mS41"/>
</dbReference>
<evidence type="ECO:0000256" key="3">
    <source>
        <dbReference type="ARBA" id="ARBA00023128"/>
    </source>
</evidence>
<dbReference type="FunCoup" id="A0A151ZBP4">
    <property type="interactions" value="162"/>
</dbReference>
<dbReference type="OMA" id="GRECESH"/>
<keyword evidence="5" id="KW-0175">Coiled coil</keyword>
<dbReference type="Proteomes" id="UP000076078">
    <property type="component" value="Unassembled WGS sequence"/>
</dbReference>
<dbReference type="PANTHER" id="PTHR28235">
    <property type="entry name" value="PROTEIN FYV4, MITOCHONDRIAL"/>
    <property type="match status" value="1"/>
</dbReference>
<dbReference type="STRING" id="361077.A0A151ZBP4"/>
<dbReference type="PANTHER" id="PTHR28235:SF1">
    <property type="entry name" value="SMALL RIBOSOMAL SUBUNIT PROTEIN MS41"/>
    <property type="match status" value="1"/>
</dbReference>
<reference evidence="7 8" key="1">
    <citation type="submission" date="2015-12" db="EMBL/GenBank/DDBJ databases">
        <title>Dictyostelia acquired genes for synthesis and detection of signals that induce cell-type specialization by lateral gene transfer from prokaryotes.</title>
        <authorList>
            <person name="Gloeckner G."/>
            <person name="Schaap P."/>
        </authorList>
    </citation>
    <scope>NUCLEOTIDE SEQUENCE [LARGE SCALE GENOMIC DNA]</scope>
    <source>
        <strain evidence="7 8">TK</strain>
    </source>
</reference>
<evidence type="ECO:0000256" key="2">
    <source>
        <dbReference type="ARBA" id="ARBA00010492"/>
    </source>
</evidence>
<dbReference type="AlphaFoldDB" id="A0A151ZBP4"/>
<comment type="similarity">
    <text evidence="2">Belongs to the mitochondrion-specific ribosomal protein mS41 family.</text>
</comment>
<comment type="caution">
    <text evidence="7">The sequence shown here is derived from an EMBL/GenBank/DDBJ whole genome shotgun (WGS) entry which is preliminary data.</text>
</comment>
<dbReference type="InParanoid" id="A0A151ZBP4"/>
<evidence type="ECO:0000256" key="4">
    <source>
        <dbReference type="ARBA" id="ARBA00035129"/>
    </source>
</evidence>
<sequence length="238" mass="27904">MIPLILGRNTLKSISLINNSSKYIYGFNQMNKRFYSADAPQSNSGDNDDVNKLFKITQEITQELGEEEKKLEDLEEKKKTVTTLKYGGSDKDFYQSLFPEEDDVMFQFDIPPSDRPQLPTFNGPLTIEDLIIEYQDPYATQQSTYQPYFRFTQPRDGYTVETFLKKIGRGCDKHVELFPQWEDLMAAEPKKLKKANVPVRERKWILHWVEEWKQGRNPVYITLSDSKSKRNLKNKPKN</sequence>
<evidence type="ECO:0000256" key="5">
    <source>
        <dbReference type="SAM" id="Coils"/>
    </source>
</evidence>
<evidence type="ECO:0000313" key="7">
    <source>
        <dbReference type="EMBL" id="KYQ91304.1"/>
    </source>
</evidence>
<keyword evidence="8" id="KW-1185">Reference proteome</keyword>
<organism evidence="7 8">
    <name type="scientific">Tieghemostelium lacteum</name>
    <name type="common">Slime mold</name>
    <name type="synonym">Dictyostelium lacteum</name>
    <dbReference type="NCBI Taxonomy" id="361077"/>
    <lineage>
        <taxon>Eukaryota</taxon>
        <taxon>Amoebozoa</taxon>
        <taxon>Evosea</taxon>
        <taxon>Eumycetozoa</taxon>
        <taxon>Dictyostelia</taxon>
        <taxon>Dictyosteliales</taxon>
        <taxon>Raperosteliaceae</taxon>
        <taxon>Tieghemostelium</taxon>
    </lineage>
</organism>
<evidence type="ECO:0000256" key="1">
    <source>
        <dbReference type="ARBA" id="ARBA00004173"/>
    </source>
</evidence>
<name>A0A151ZBP4_TIELA</name>
<dbReference type="InterPro" id="IPR039603">
    <property type="entry name" value="Ribosomal_mS41"/>
</dbReference>
<dbReference type="EMBL" id="LODT01000035">
    <property type="protein sequence ID" value="KYQ91304.1"/>
    <property type="molecule type" value="Genomic_DNA"/>
</dbReference>
<comment type="subcellular location">
    <subcellularLocation>
        <location evidence="1">Mitochondrion</location>
    </subcellularLocation>
</comment>
<protein>
    <recommendedName>
        <fullName evidence="4">Small ribosomal subunit protein mS41</fullName>
    </recommendedName>
</protein>
<keyword evidence="3" id="KW-0496">Mitochondrion</keyword>